<dbReference type="Pfam" id="PF13620">
    <property type="entry name" value="CarboxypepD_reg"/>
    <property type="match status" value="1"/>
</dbReference>
<dbReference type="SUPFAM" id="SSF55797">
    <property type="entry name" value="PR-1-like"/>
    <property type="match status" value="1"/>
</dbReference>
<dbReference type="SUPFAM" id="SSF49313">
    <property type="entry name" value="Cadherin-like"/>
    <property type="match status" value="1"/>
</dbReference>
<dbReference type="SUPFAM" id="SSF49464">
    <property type="entry name" value="Carboxypeptidase regulatory domain-like"/>
    <property type="match status" value="1"/>
</dbReference>
<dbReference type="InterPro" id="IPR035940">
    <property type="entry name" value="CAP_sf"/>
</dbReference>
<evidence type="ECO:0000259" key="7">
    <source>
        <dbReference type="Pfam" id="PF25020"/>
    </source>
</evidence>
<sequence length="3792" mass="398422">MALVLRLCTLVVLVSCVVVASTATGGEISAFGPKKYLRTTGAPNVYQDTFAAEPGEARLTIRNGREGQKSNADDRVTSGVVRLNGVVLFTHDDFKHQTYILETPVILSGDNEIRVELESKPGSYLALEIIRTVADPLNDLLAANLAGDVTNCPQTIDLTVDITNQGEAEIPAGVRVALYNGDPEDGGQLIGWSETTEKLLPTETETVVYRWSDPPTGDVAIFARVDDDGSGVGHIEEIDELNNLVAAELSLCREMPSGDSSIAGKVIDAVSGAGLGDVQLVLRPEDNGTAGAAVATARSDASGAFLFAGLAAGTYQIAAVHQGYIDNSKTVVLGEGVDLADQDLVLSPVLADNEIRIVLTWNQSPADLEAHLTQPNDVGCRYHCYYFNKTIPTASLDLDDRNGFGPETITITDKIPGTYRYYVHDFTNRYANSRWLSLSGAQVKVYAGNHEPLIFTVPGGYGNVWHVFDLNGETGEIVPVHALSNQSEPGKIDYPVITSSPGGRAYWDSLYTYQVQATDPDNDPLVYALDKAPAGMTIDAATGLVQWRPSGAQSGRYDVAVKVTDDRCGEAVQSFTIYVYSQPTAQFSVDPCSGSNPGGDITLKWSTTLAATVLIEPGIGVVEKNGALTIPSPAEPTVYTLTAFNDAALTKRTVPGLPSASFYFSPNRVYKGQSTTLRWTPSCANEAVIDHDIGTVTAAGSQNLTPTATTTYNMQVGNAAGSRNYAATVYVVEPPPPSPPSINFSISPTCNLTPGEPLTLTWSTSNATSAVISPDIGEVPLAGSQQVTPTTAGSYTLEATGDGGIRSRTVAYPNYPGVSFSASTYSIDPGDSVDLRWSAGCADTVVINQGIGTVAAQGNLTVTPPSLPLTYTITAANERGPVSRSVTIAPIGPAGTLAADPAVLKVGDSTTLTWSSTRATSCAITPDVGEVDCNGSITITPTRPTTYSLKMVGPGGTAYRKVAVSFVAPVADLKASATTIKEGESVRLTWVYANATSCVIDQNIGAVELGGEITVTPAVTTTYTMTSTGPGGVARDSVTITVIPANPPPTMTLTAGENIILRGSATTLSWDSSYADAVTIAPGIGAVAVSGSTTVAPETTTIYTATATGPGGAATAARTITVLQPAPILSLHAVPAAIAGGDSAQLNWASTNADQVVFNQGIGAVGAEGSLAVSPGQTTTYIATATGPGGTVAKNVTVTVSQPQPTATLSAAPLAVPAGQPTELSWTTANADTVTISPDIGTVATTGAMAVTPTATTTYTLSATGPGGTVEESVEITVYPELVLQVDSPVAGAVTATPTVAVSGRVTTGAAVTVNGEPATVLGAGFSAEVVLATEGEHNLDVEAVDRYGRRQAVTVTIFYMAIPTVAIAADRRRIAAGDTVTLTWSGENCLSAAITPDPGEVECTGTAQVSPAVTTEYIISARGDADKIARAGVIVVVADPYGDPSAEEQAHLEAINRARANPAAEAARLGIDLNEGPPEAVIDAAPLPPLTFNATLARAARGHSEDMVINHYFAHEGSDGSSPADRCLAAGYVGSTGENIAAVTASDPMDPVRTALQLHDNLFVDADYSGRGHRLNILGAEWSEIGIGYLHDSVQADAPYGGVITCNFGANGDGGHVLLGVVYADADGDQVYDGGEGVGQVLVRDRTSGAMTYSAAAGGYSLPLADGDHTIEVSLADGRTLSRQITMAGANLKHDFEVGMFVDHPPTLQFTSRDQAVRPGQTTWLEWTTTDARYAAIDNGIGYLPVNGAVAVAPAETTTYTLTVTGRGGTVTATATVYVSEFIVQPTIAFSAAPLTVAKGEATTLSWTTTDAQGVHIDNGVGAVALNGSVTVAPDHSTTYTLTAVSPGGVANARVRVLVTGEPPPQPAGSFGALYNSSIPTDATVENYDPARFALATGAVNNRAGTPVAGVAVTVLHHPEYGTAVTDAGGRFVLPVEGGATYTLDYGGAGFLPLQRQLYVPVNDIAIAPTVQLLKQDGLTTTVRLDGDPATITTHRSSLVTDDSGSRALTMVFQGDNRAFAVDEDGRVVRELRNFTVRATEYPTSASMPAELPKTSAYTYCAELEIDGADRVRFDRPVVTWVDNFLGFEVGAAVPVGYYDRDRGIWVPSRNGVVVTLVDSDGDGAVDGVDRDGDGQADDIDGDGDLRDEAFGLADPQFYRPGAEFWRVEVDHFSPWDFNWCSLISLLNMLGFNPPSLQEQLCPDCPQSATGSSVGDASQIYYENIAIPGTGLSLAYASDRADGYRQVISVPVSGAEVPASVKRIEVELHIAGRKLTRTLEPSPNQVTEFVWDGRDLLNNRVLHKVTAEVDIGYVYDSYYMDSGYLAMAFGWFGTTPTAVPTRDEVINWRRSQLVINPAEKGHGLAQGWSISAHHRLSPTDPTTLHKGDGTVIRNATPVIATVAGNGEEGWASAGAVARETPISNPVSTVIDPAGNIYVANQVHPAILKIAPTGTIEIVAGGPDGTADEDGIAAREARLHIPNDLALDGRGNLYVADMGSNRIRRIDADGIITTIAGNGRQESSGDGGPALAAGIMPSSIAVDDAGSIYFAEATSCVGGEVDPITGVCSGGEIVESSYRVRRIATDGIVRTVAGTGDQYDPQVHGSNGDGGPADQAYLSGPTSVSVDRDGNLYIADGARIRKVNPSGNITTVAGNGTSGYSGDGGPATLARITQAAGMAFDHQGNFYFSQYYGNGDVIRRVGSDGYISTVAGKGEPGLAGDDGAATRALLMQPQRLSLDARGRIVIPDRGNRRIRRVAVKSYSQEEVHFTEGNGLGYLISAEGRHRLTYDLETGVALLEFGYDDDGRLSTITDQFGKSVTIERTLGVATAIVSADGLRTGLVIDEQNQLEALTTPDGSSYTFEYLNSDGLLTAKVEPNGNRFEHLFDDTGRVSRTTNQEGGIWQFAREAIAAGLVTSTTSTPNTSASVKRLARSTGAVDSTVTATSGEVVTTATSADGLDSTTTSSCGAKVESSSDLDYWFDHTAVRSTRTTTPAGLSRVTAIDRAYVDADADGRLEAVTTTTTVNGTTATARHDIAQAATTVTSAEGRTVTTTYDPDTLQPRSIAVPGLLATTYDYRSDGRLVAVTSGARRTSYSYDSSGNIATITDPLDRVTRFAEYDGVGRVKKIVRPDSTILQFAYDANGNMTLYRTPNPADNGFGYNRVNNRAAFTSPLGGATGYAYNEERQLTRVTLPSTRTITNTYSSGRLTKTATPEWVNVYSYACGANVDTITRGTEVIDYSYDGSLVTGVSQSGTLAAALGLSYNNDFRLATLTYGGATEKMEYDKDGLLTGSGGFVIGRNSGNGLAEKVTDSSFTLSRRFNDYGEVDGSAIDVAGAVYSYDLTRDDGGRIESRTETVAGASRRFQYGYDPLGRLQTVTRDGILVEEYRYDGNGNRSYQMNADLGIAGRTFSHSIADHTLTAGPVSYQFDEDGNLAARFEDGATTRYTYSAAGELLRVVRPDGAVIAYVHDPLGRRIAKQVNGATVEKYLWSGRTTLLAVYDGNDTLRQRFHYADDRMPLAMTTGGATYYLAYDQVGSLRLVVDSGGAIVKRIDYDSFGNILSDSNPGFTIPFGFAGGLYDRDTGLVRFGFRDYLPEIGKWTAKDPIDFAGGDSNLYGYVANDPVNFIDFDGLETLVIINGPTPRNPFGHTAIATTGSGLYSPGNNPNAKNLNYAGSSVTEYIEKESKRRESLAFILPTTSAQEEKIINFMKGKTTKTEAFPDNCAARVGGALGAGGVDLSDPLIPGISLPITAFPASIIRSLKSLELQGGAHSIAIPFRSHNSEIFRSFNP</sequence>
<organism evidence="10 11">
    <name type="scientific">Desulfoprunum benzoelyticum</name>
    <dbReference type="NCBI Taxonomy" id="1506996"/>
    <lineage>
        <taxon>Bacteria</taxon>
        <taxon>Pseudomonadati</taxon>
        <taxon>Thermodesulfobacteriota</taxon>
        <taxon>Desulfobulbia</taxon>
        <taxon>Desulfobulbales</taxon>
        <taxon>Desulfobulbaceae</taxon>
        <taxon>Desulfoprunum</taxon>
    </lineage>
</organism>
<evidence type="ECO:0000256" key="3">
    <source>
        <dbReference type="ARBA" id="ARBA00023157"/>
    </source>
</evidence>
<keyword evidence="11" id="KW-1185">Reference proteome</keyword>
<evidence type="ECO:0000256" key="5">
    <source>
        <dbReference type="SAM" id="SignalP"/>
    </source>
</evidence>
<keyword evidence="3" id="KW-1015">Disulfide bond</keyword>
<reference evidence="10 11" key="1">
    <citation type="submission" date="2020-08" db="EMBL/GenBank/DDBJ databases">
        <title>Genomic Encyclopedia of Type Strains, Phase IV (KMG-IV): sequencing the most valuable type-strain genomes for metagenomic binning, comparative biology and taxonomic classification.</title>
        <authorList>
            <person name="Goeker M."/>
        </authorList>
    </citation>
    <scope>NUCLEOTIDE SEQUENCE [LARGE SCALE GENOMIC DNA]</scope>
    <source>
        <strain evidence="10 11">DSM 28570</strain>
    </source>
</reference>
<comment type="caution">
    <text evidence="10">The sequence shown here is derived from an EMBL/GenBank/DDBJ whole genome shotgun (WGS) entry which is preliminary data.</text>
</comment>
<gene>
    <name evidence="10" type="ORF">HNQ81_000884</name>
</gene>
<evidence type="ECO:0000313" key="11">
    <source>
        <dbReference type="Proteomes" id="UP000539642"/>
    </source>
</evidence>
<dbReference type="InterPro" id="IPR022385">
    <property type="entry name" value="Rhs_assc_core"/>
</dbReference>
<protein>
    <submittedName>
        <fullName evidence="10">RHS repeat-associated protein</fullName>
    </submittedName>
</protein>
<dbReference type="InterPro" id="IPR006530">
    <property type="entry name" value="YD"/>
</dbReference>
<dbReference type="CDD" id="cd05379">
    <property type="entry name" value="CAP_bacterial"/>
    <property type="match status" value="1"/>
</dbReference>
<dbReference type="InterPro" id="IPR014044">
    <property type="entry name" value="CAP_dom"/>
</dbReference>
<dbReference type="Gene3D" id="2.60.40.10">
    <property type="entry name" value="Immunoglobulins"/>
    <property type="match status" value="3"/>
</dbReference>
<dbReference type="Pfam" id="PF25020">
    <property type="entry name" value="TTR_TEN1-4"/>
    <property type="match status" value="1"/>
</dbReference>
<evidence type="ECO:0000256" key="4">
    <source>
        <dbReference type="SAM" id="MobiDB-lite"/>
    </source>
</evidence>
<dbReference type="Pfam" id="PF25021">
    <property type="entry name" value="TEN_NHL"/>
    <property type="match status" value="1"/>
</dbReference>
<evidence type="ECO:0000313" key="10">
    <source>
        <dbReference type="EMBL" id="MBB5347171.1"/>
    </source>
</evidence>
<dbReference type="Pfam" id="PF00188">
    <property type="entry name" value="CAP"/>
    <property type="match status" value="1"/>
</dbReference>
<evidence type="ECO:0000259" key="9">
    <source>
        <dbReference type="Pfam" id="PF25023"/>
    </source>
</evidence>
<feature type="chain" id="PRO_5032966880" evidence="5">
    <location>
        <begin position="21"/>
        <end position="3792"/>
    </location>
</feature>
<dbReference type="InterPro" id="IPR013783">
    <property type="entry name" value="Ig-like_fold"/>
</dbReference>
<evidence type="ECO:0000259" key="8">
    <source>
        <dbReference type="Pfam" id="PF25021"/>
    </source>
</evidence>
<dbReference type="InterPro" id="IPR011042">
    <property type="entry name" value="6-blade_b-propeller_TolB-like"/>
</dbReference>
<dbReference type="PANTHER" id="PTHR11219">
    <property type="entry name" value="TENEURIN AND N-ACETYLGLUCOSAMINE-1-PHOSPHODIESTER ALPHA-N-ACETYLGLUCOSAMINIDASE"/>
    <property type="match status" value="1"/>
</dbReference>
<dbReference type="Pfam" id="PF25023">
    <property type="entry name" value="TEN_YD-shell"/>
    <property type="match status" value="1"/>
</dbReference>
<keyword evidence="1" id="KW-0245">EGF-like domain</keyword>
<dbReference type="Pfam" id="PF09136">
    <property type="entry name" value="Glucodextran_B"/>
    <property type="match status" value="1"/>
</dbReference>
<dbReference type="EMBL" id="JACHEO010000003">
    <property type="protein sequence ID" value="MBB5347171.1"/>
    <property type="molecule type" value="Genomic_DNA"/>
</dbReference>
<dbReference type="SUPFAM" id="SSF49478">
    <property type="entry name" value="Cna protein B-type domain"/>
    <property type="match status" value="1"/>
</dbReference>
<proteinExistence type="predicted"/>
<feature type="domain" description="Teneurin NHL" evidence="8">
    <location>
        <begin position="2589"/>
        <end position="2655"/>
    </location>
</feature>
<dbReference type="InterPro" id="IPR056820">
    <property type="entry name" value="TEN_TTR-like"/>
</dbReference>
<evidence type="ECO:0000256" key="2">
    <source>
        <dbReference type="ARBA" id="ARBA00022737"/>
    </source>
</evidence>
<dbReference type="Pfam" id="PF05345">
    <property type="entry name" value="He_PIG"/>
    <property type="match status" value="1"/>
</dbReference>
<dbReference type="Gene3D" id="3.40.33.10">
    <property type="entry name" value="CAP"/>
    <property type="match status" value="1"/>
</dbReference>
<dbReference type="Proteomes" id="UP000539642">
    <property type="component" value="Unassembled WGS sequence"/>
</dbReference>
<dbReference type="GO" id="GO:0005509">
    <property type="term" value="F:calcium ion binding"/>
    <property type="evidence" value="ECO:0007669"/>
    <property type="project" value="InterPro"/>
</dbReference>
<dbReference type="RefSeq" id="WP_183348700.1">
    <property type="nucleotide sequence ID" value="NZ_JACHEO010000003.1"/>
</dbReference>
<dbReference type="NCBIfam" id="TIGR03696">
    <property type="entry name" value="Rhs_assc_core"/>
    <property type="match status" value="1"/>
</dbReference>
<dbReference type="SUPFAM" id="SSF101898">
    <property type="entry name" value="NHL repeat"/>
    <property type="match status" value="1"/>
</dbReference>
<dbReference type="Gene3D" id="2.60.40.1120">
    <property type="entry name" value="Carboxypeptidase-like, regulatory domain"/>
    <property type="match status" value="1"/>
</dbReference>
<dbReference type="PANTHER" id="PTHR11219:SF69">
    <property type="entry name" value="TENEURIN-A"/>
    <property type="match status" value="1"/>
</dbReference>
<feature type="domain" description="Teneurin TTR-like" evidence="7">
    <location>
        <begin position="1890"/>
        <end position="1973"/>
    </location>
</feature>
<dbReference type="Gene3D" id="2.120.10.30">
    <property type="entry name" value="TolB, C-terminal domain"/>
    <property type="match status" value="3"/>
</dbReference>
<feature type="signal peptide" evidence="5">
    <location>
        <begin position="1"/>
        <end position="20"/>
    </location>
</feature>
<feature type="domain" description="SCP" evidence="6">
    <location>
        <begin position="1453"/>
        <end position="1609"/>
    </location>
</feature>
<dbReference type="Gene3D" id="2.180.10.10">
    <property type="entry name" value="RHS repeat-associated core"/>
    <property type="match status" value="1"/>
</dbReference>
<evidence type="ECO:0000256" key="1">
    <source>
        <dbReference type="ARBA" id="ARBA00022536"/>
    </source>
</evidence>
<name>A0A840V1X6_9BACT</name>
<evidence type="ECO:0000259" key="6">
    <source>
        <dbReference type="Pfam" id="PF00188"/>
    </source>
</evidence>
<dbReference type="InterPro" id="IPR015919">
    <property type="entry name" value="Cadherin-like_sf"/>
</dbReference>
<keyword evidence="5" id="KW-0732">Signal</keyword>
<keyword evidence="2" id="KW-0677">Repeat</keyword>
<dbReference type="InterPro" id="IPR008969">
    <property type="entry name" value="CarboxyPept-like_regulatory"/>
</dbReference>
<dbReference type="InterPro" id="IPR056823">
    <property type="entry name" value="TEN-like_YD-shell"/>
</dbReference>
<dbReference type="GO" id="GO:0016020">
    <property type="term" value="C:membrane"/>
    <property type="evidence" value="ECO:0007669"/>
    <property type="project" value="InterPro"/>
</dbReference>
<dbReference type="NCBIfam" id="TIGR01643">
    <property type="entry name" value="YD_repeat_2x"/>
    <property type="match status" value="1"/>
</dbReference>
<feature type="region of interest" description="Disordered" evidence="4">
    <location>
        <begin position="2594"/>
        <end position="2621"/>
    </location>
</feature>
<accession>A0A840V1X6</accession>
<dbReference type="InterPro" id="IPR056822">
    <property type="entry name" value="TEN_NHL"/>
</dbReference>
<dbReference type="InterPro" id="IPR051216">
    <property type="entry name" value="Teneurin"/>
</dbReference>
<feature type="domain" description="Teneurin-like YD-shell" evidence="9">
    <location>
        <begin position="2777"/>
        <end position="3625"/>
    </location>
</feature>